<gene>
    <name evidence="1" type="ORF">OM074_00955</name>
</gene>
<dbReference type="EMBL" id="JAPDPI010000001">
    <property type="protein sequence ID" value="MCW3804168.1"/>
    <property type="molecule type" value="Genomic_DNA"/>
</dbReference>
<comment type="caution">
    <text evidence="1">The sequence shown here is derived from an EMBL/GenBank/DDBJ whole genome shotgun (WGS) entry which is preliminary data.</text>
</comment>
<name>A0AAE3MA73_9BACT</name>
<dbReference type="InterPro" id="IPR026341">
    <property type="entry name" value="T9SS_type_B"/>
</dbReference>
<keyword evidence="2" id="KW-1185">Reference proteome</keyword>
<organism evidence="1 2">
    <name type="scientific">Plebeiibacterium marinum</name>
    <dbReference type="NCBI Taxonomy" id="2992111"/>
    <lineage>
        <taxon>Bacteria</taxon>
        <taxon>Pseudomonadati</taxon>
        <taxon>Bacteroidota</taxon>
        <taxon>Bacteroidia</taxon>
        <taxon>Marinilabiliales</taxon>
        <taxon>Marinilabiliaceae</taxon>
        <taxon>Plebeiibacterium</taxon>
    </lineage>
</organism>
<proteinExistence type="predicted"/>
<dbReference type="Pfam" id="PF13585">
    <property type="entry name" value="CHU_C"/>
    <property type="match status" value="1"/>
</dbReference>
<dbReference type="Gene3D" id="2.60.40.4070">
    <property type="match status" value="1"/>
</dbReference>
<evidence type="ECO:0000313" key="1">
    <source>
        <dbReference type="EMBL" id="MCW3804168.1"/>
    </source>
</evidence>
<accession>A0AAE3MA73</accession>
<sequence>MKFIRILYAVILLVINSYGYCNREISYDVKELKLLSKADAGEDAEVCGLVYNLQAELDGGSGFWELYSGPGQVEYFSNIEDPNATVQVNQYGTYVFQWTEILGESQSIDRVEVAFRDHPVAFAGEDMILEYIFSTKLNATEILANEIGIWELVSGDGSILNPDMAHTEINSLSLGNNVFRWTVSNGVCPSSEDYIVIKVNNLVIPSLITPNYDGKNDVFLLRGIETLGKTELLVFDKRGMIVYENPNYDNQWNGVDQKGNQLPDDTYYYRIKSSDGKTISGFVVVRR</sequence>
<dbReference type="Proteomes" id="UP001207408">
    <property type="component" value="Unassembled WGS sequence"/>
</dbReference>
<dbReference type="RefSeq" id="WP_301197391.1">
    <property type="nucleotide sequence ID" value="NZ_JAPDPI010000001.1"/>
</dbReference>
<evidence type="ECO:0000313" key="2">
    <source>
        <dbReference type="Proteomes" id="UP001207408"/>
    </source>
</evidence>
<dbReference type="NCBIfam" id="TIGR04131">
    <property type="entry name" value="Bac_Flav_CTERM"/>
    <property type="match status" value="1"/>
</dbReference>
<reference evidence="1" key="1">
    <citation type="submission" date="2022-10" db="EMBL/GenBank/DDBJ databases">
        <authorList>
            <person name="Yu W.X."/>
        </authorList>
    </citation>
    <scope>NUCLEOTIDE SEQUENCE</scope>
    <source>
        <strain evidence="1">D04</strain>
    </source>
</reference>
<dbReference type="AlphaFoldDB" id="A0AAE3MA73"/>
<protein>
    <submittedName>
        <fullName evidence="1">Gliding motility-associated C-terminal domain-containing protein</fullName>
    </submittedName>
</protein>